<evidence type="ECO:0000313" key="2">
    <source>
        <dbReference type="EMBL" id="CAF1324086.1"/>
    </source>
</evidence>
<dbReference type="AlphaFoldDB" id="A0A815FTB3"/>
<gene>
    <name evidence="2" type="ORF">EDS130_LOCUS31825</name>
</gene>
<name>A0A815FTB3_ADIRI</name>
<evidence type="ECO:0000313" key="3">
    <source>
        <dbReference type="Proteomes" id="UP000663852"/>
    </source>
</evidence>
<accession>A0A815FTB3</accession>
<protein>
    <submittedName>
        <fullName evidence="2">Uncharacterized protein</fullName>
    </submittedName>
</protein>
<sequence>MVFVFQIQTSLSVAMNVSRDNLLYVPLNIESSDLPDTGLNSDRHFQLHMRNSIDPNDTIAIKVAKLFLEVEENKRIQLDTGIQQIKAFEEQQAFQKLKELEKQKEEHQEQTRLAKEHEKLIEKKILDKREELKRKYGSK</sequence>
<evidence type="ECO:0000256" key="1">
    <source>
        <dbReference type="SAM" id="Coils"/>
    </source>
</evidence>
<comment type="caution">
    <text evidence="2">The sequence shown here is derived from an EMBL/GenBank/DDBJ whole genome shotgun (WGS) entry which is preliminary data.</text>
</comment>
<keyword evidence="1" id="KW-0175">Coiled coil</keyword>
<feature type="coiled-coil region" evidence="1">
    <location>
        <begin position="90"/>
        <end position="120"/>
    </location>
</feature>
<dbReference type="Proteomes" id="UP000663852">
    <property type="component" value="Unassembled WGS sequence"/>
</dbReference>
<proteinExistence type="predicted"/>
<organism evidence="2 3">
    <name type="scientific">Adineta ricciae</name>
    <name type="common">Rotifer</name>
    <dbReference type="NCBI Taxonomy" id="249248"/>
    <lineage>
        <taxon>Eukaryota</taxon>
        <taxon>Metazoa</taxon>
        <taxon>Spiralia</taxon>
        <taxon>Gnathifera</taxon>
        <taxon>Rotifera</taxon>
        <taxon>Eurotatoria</taxon>
        <taxon>Bdelloidea</taxon>
        <taxon>Adinetida</taxon>
        <taxon>Adinetidae</taxon>
        <taxon>Adineta</taxon>
    </lineage>
</organism>
<dbReference type="EMBL" id="CAJNOJ010000237">
    <property type="protein sequence ID" value="CAF1324086.1"/>
    <property type="molecule type" value="Genomic_DNA"/>
</dbReference>
<reference evidence="2" key="1">
    <citation type="submission" date="2021-02" db="EMBL/GenBank/DDBJ databases">
        <authorList>
            <person name="Nowell W R."/>
        </authorList>
    </citation>
    <scope>NUCLEOTIDE SEQUENCE</scope>
</reference>